<dbReference type="GO" id="GO:0070008">
    <property type="term" value="F:serine-type exopeptidase activity"/>
    <property type="evidence" value="ECO:0007669"/>
    <property type="project" value="InterPro"/>
</dbReference>
<proteinExistence type="inferred from homology"/>
<dbReference type="GO" id="GO:0006508">
    <property type="term" value="P:proteolysis"/>
    <property type="evidence" value="ECO:0007669"/>
    <property type="project" value="UniProtKB-KW"/>
</dbReference>
<protein>
    <submittedName>
        <fullName evidence="6">Uncharacterized protein</fullName>
    </submittedName>
</protein>
<dbReference type="PANTHER" id="PTHR11010:SF38">
    <property type="entry name" value="LYSOSOMAL PRO-X CARBOXYPEPTIDASE"/>
    <property type="match status" value="1"/>
</dbReference>
<keyword evidence="2" id="KW-0645">Protease</keyword>
<dbReference type="InterPro" id="IPR029058">
    <property type="entry name" value="AB_hydrolase_fold"/>
</dbReference>
<gene>
    <name evidence="6" type="ORF">PSYICH_LOCUS1188</name>
</gene>
<dbReference type="Gene3D" id="3.40.50.1820">
    <property type="entry name" value="alpha/beta hydrolase"/>
    <property type="match status" value="1"/>
</dbReference>
<dbReference type="InterPro" id="IPR008758">
    <property type="entry name" value="Peptidase_S28"/>
</dbReference>
<evidence type="ECO:0000313" key="6">
    <source>
        <dbReference type="EMBL" id="CAH1098828.1"/>
    </source>
</evidence>
<dbReference type="Proteomes" id="UP001153636">
    <property type="component" value="Chromosome 1"/>
</dbReference>
<dbReference type="GO" id="GO:0008239">
    <property type="term" value="F:dipeptidyl-peptidase activity"/>
    <property type="evidence" value="ECO:0007669"/>
    <property type="project" value="TreeGrafter"/>
</dbReference>
<sequence length="93" mass="10477">MGFLFDIAPIFKALLVFFEHRYYGESLHFGNGTFSTTENSIYLSTTQALADCSFLIDDLKGKLFENVINFKIEPLIAFGGDAMLVTYEISIFS</sequence>
<dbReference type="AlphaFoldDB" id="A0A9P0CDP3"/>
<comment type="similarity">
    <text evidence="1">Belongs to the peptidase S28 family.</text>
</comment>
<dbReference type="Pfam" id="PF05577">
    <property type="entry name" value="Peptidase_S28"/>
    <property type="match status" value="1"/>
</dbReference>
<reference evidence="6" key="1">
    <citation type="submission" date="2022-01" db="EMBL/GenBank/DDBJ databases">
        <authorList>
            <person name="King R."/>
        </authorList>
    </citation>
    <scope>NUCLEOTIDE SEQUENCE</scope>
</reference>
<evidence type="ECO:0000256" key="4">
    <source>
        <dbReference type="ARBA" id="ARBA00022801"/>
    </source>
</evidence>
<evidence type="ECO:0000256" key="5">
    <source>
        <dbReference type="ARBA" id="ARBA00023180"/>
    </source>
</evidence>
<dbReference type="PANTHER" id="PTHR11010">
    <property type="entry name" value="PROTEASE S28 PRO-X CARBOXYPEPTIDASE-RELATED"/>
    <property type="match status" value="1"/>
</dbReference>
<evidence type="ECO:0000256" key="2">
    <source>
        <dbReference type="ARBA" id="ARBA00022670"/>
    </source>
</evidence>
<dbReference type="OrthoDB" id="8027208at2759"/>
<keyword evidence="7" id="KW-1185">Reference proteome</keyword>
<accession>A0A9P0CDP3</accession>
<evidence type="ECO:0000256" key="1">
    <source>
        <dbReference type="ARBA" id="ARBA00011079"/>
    </source>
</evidence>
<keyword evidence="5" id="KW-0325">Glycoprotein</keyword>
<dbReference type="EMBL" id="OV651813">
    <property type="protein sequence ID" value="CAH1098828.1"/>
    <property type="molecule type" value="Genomic_DNA"/>
</dbReference>
<organism evidence="6 7">
    <name type="scientific">Psylliodes chrysocephalus</name>
    <dbReference type="NCBI Taxonomy" id="3402493"/>
    <lineage>
        <taxon>Eukaryota</taxon>
        <taxon>Metazoa</taxon>
        <taxon>Ecdysozoa</taxon>
        <taxon>Arthropoda</taxon>
        <taxon>Hexapoda</taxon>
        <taxon>Insecta</taxon>
        <taxon>Pterygota</taxon>
        <taxon>Neoptera</taxon>
        <taxon>Endopterygota</taxon>
        <taxon>Coleoptera</taxon>
        <taxon>Polyphaga</taxon>
        <taxon>Cucujiformia</taxon>
        <taxon>Chrysomeloidea</taxon>
        <taxon>Chrysomelidae</taxon>
        <taxon>Galerucinae</taxon>
        <taxon>Alticini</taxon>
        <taxon>Psylliodes</taxon>
    </lineage>
</organism>
<keyword evidence="3" id="KW-0732">Signal</keyword>
<evidence type="ECO:0000313" key="7">
    <source>
        <dbReference type="Proteomes" id="UP001153636"/>
    </source>
</evidence>
<evidence type="ECO:0000256" key="3">
    <source>
        <dbReference type="ARBA" id="ARBA00022729"/>
    </source>
</evidence>
<keyword evidence="4" id="KW-0378">Hydrolase</keyword>
<name>A0A9P0CDP3_9CUCU</name>